<dbReference type="AlphaFoldDB" id="A0A5D4R265"/>
<dbReference type="InterPro" id="IPR009057">
    <property type="entry name" value="Homeodomain-like_sf"/>
</dbReference>
<dbReference type="EMBL" id="VTER01000013">
    <property type="protein sequence ID" value="TYS44146.1"/>
    <property type="molecule type" value="Genomic_DNA"/>
</dbReference>
<evidence type="ECO:0000313" key="3">
    <source>
        <dbReference type="Proteomes" id="UP000322139"/>
    </source>
</evidence>
<dbReference type="GO" id="GO:0004803">
    <property type="term" value="F:transposase activity"/>
    <property type="evidence" value="ECO:0007669"/>
    <property type="project" value="InterPro"/>
</dbReference>
<gene>
    <name evidence="2" type="ORF">FZD51_21620</name>
</gene>
<dbReference type="Gene3D" id="1.10.10.60">
    <property type="entry name" value="Homeodomain-like"/>
    <property type="match status" value="1"/>
</dbReference>
<evidence type="ECO:0000256" key="1">
    <source>
        <dbReference type="SAM" id="Coils"/>
    </source>
</evidence>
<protein>
    <submittedName>
        <fullName evidence="2">Transposase</fullName>
    </submittedName>
</protein>
<sequence>MDIGTGVMFKSYTTIKRACINMAVNQKKYAPEFREYVTKLIVLDGRKVVDVSRELDIPYHTLQKWTSAFRKKQQAAEKEKQSQYLTASEYKEMYEAERARKLELEEENAILKKAMHIFTQEKN</sequence>
<reference evidence="2 3" key="1">
    <citation type="submission" date="2019-08" db="EMBL/GenBank/DDBJ databases">
        <title>Bacillus genomes from the desert of Cuatro Cienegas, Coahuila.</title>
        <authorList>
            <person name="Olmedo-Alvarez G."/>
        </authorList>
    </citation>
    <scope>NUCLEOTIDE SEQUENCE [LARGE SCALE GENOMIC DNA]</scope>
    <source>
        <strain evidence="2 3">CH446_14T</strain>
    </source>
</reference>
<proteinExistence type="predicted"/>
<organism evidence="2 3">
    <name type="scientific">Bacillus infantis</name>
    <dbReference type="NCBI Taxonomy" id="324767"/>
    <lineage>
        <taxon>Bacteria</taxon>
        <taxon>Bacillati</taxon>
        <taxon>Bacillota</taxon>
        <taxon>Bacilli</taxon>
        <taxon>Bacillales</taxon>
        <taxon>Bacillaceae</taxon>
        <taxon>Bacillus</taxon>
    </lineage>
</organism>
<comment type="caution">
    <text evidence="2">The sequence shown here is derived from an EMBL/GenBank/DDBJ whole genome shotgun (WGS) entry which is preliminary data.</text>
</comment>
<keyword evidence="1" id="KW-0175">Coiled coil</keyword>
<evidence type="ECO:0000313" key="2">
    <source>
        <dbReference type="EMBL" id="TYS44146.1"/>
    </source>
</evidence>
<dbReference type="SUPFAM" id="SSF46689">
    <property type="entry name" value="Homeodomain-like"/>
    <property type="match status" value="1"/>
</dbReference>
<accession>A0A5D4R265</accession>
<name>A0A5D4R265_9BACI</name>
<dbReference type="InterPro" id="IPR002514">
    <property type="entry name" value="Transposase_8"/>
</dbReference>
<dbReference type="GO" id="GO:0003677">
    <property type="term" value="F:DNA binding"/>
    <property type="evidence" value="ECO:0007669"/>
    <property type="project" value="InterPro"/>
</dbReference>
<dbReference type="Proteomes" id="UP000322139">
    <property type="component" value="Unassembled WGS sequence"/>
</dbReference>
<dbReference type="Pfam" id="PF01527">
    <property type="entry name" value="HTH_Tnp_1"/>
    <property type="match status" value="1"/>
</dbReference>
<feature type="coiled-coil region" evidence="1">
    <location>
        <begin position="87"/>
        <end position="121"/>
    </location>
</feature>
<dbReference type="GO" id="GO:0006313">
    <property type="term" value="P:DNA transposition"/>
    <property type="evidence" value="ECO:0007669"/>
    <property type="project" value="InterPro"/>
</dbReference>